<protein>
    <recommendedName>
        <fullName evidence="2">Sialate O-acetylesterase domain-containing protein</fullName>
    </recommendedName>
</protein>
<dbReference type="Pfam" id="PF03629">
    <property type="entry name" value="SASA"/>
    <property type="match status" value="1"/>
</dbReference>
<keyword evidence="1" id="KW-0378">Hydrolase</keyword>
<gene>
    <name evidence="3" type="ORF">HPS54_10215</name>
</gene>
<evidence type="ECO:0000313" key="3">
    <source>
        <dbReference type="EMBL" id="NPE25886.1"/>
    </source>
</evidence>
<proteinExistence type="predicted"/>
<dbReference type="Proteomes" id="UP000820977">
    <property type="component" value="Unassembled WGS sequence"/>
</dbReference>
<dbReference type="EMBL" id="JABKKJ010000020">
    <property type="protein sequence ID" value="NPE25886.1"/>
    <property type="molecule type" value="Genomic_DNA"/>
</dbReference>
<organism evidence="3 4">
    <name type="scientific">Xylanibacter caecicola</name>
    <dbReference type="NCBI Taxonomy" id="2736294"/>
    <lineage>
        <taxon>Bacteria</taxon>
        <taxon>Pseudomonadati</taxon>
        <taxon>Bacteroidota</taxon>
        <taxon>Bacteroidia</taxon>
        <taxon>Bacteroidales</taxon>
        <taxon>Prevotellaceae</taxon>
        <taxon>Xylanibacter</taxon>
    </lineage>
</organism>
<evidence type="ECO:0000313" key="4">
    <source>
        <dbReference type="Proteomes" id="UP000820977"/>
    </source>
</evidence>
<dbReference type="SUPFAM" id="SSF52266">
    <property type="entry name" value="SGNH hydrolase"/>
    <property type="match status" value="1"/>
</dbReference>
<comment type="caution">
    <text evidence="3">The sequence shown here is derived from an EMBL/GenBank/DDBJ whole genome shotgun (WGS) entry which is preliminary data.</text>
</comment>
<dbReference type="PANTHER" id="PTHR22901:SF0">
    <property type="entry name" value="SIALATE O-ACETYLESTERASE"/>
    <property type="match status" value="1"/>
</dbReference>
<evidence type="ECO:0000256" key="1">
    <source>
        <dbReference type="ARBA" id="ARBA00022801"/>
    </source>
</evidence>
<dbReference type="InterPro" id="IPR036514">
    <property type="entry name" value="SGNH_hydro_sf"/>
</dbReference>
<dbReference type="PANTHER" id="PTHR22901">
    <property type="entry name" value="SIALATE O-ACETYLESTERASE"/>
    <property type="match status" value="1"/>
</dbReference>
<dbReference type="InterPro" id="IPR005181">
    <property type="entry name" value="SASA"/>
</dbReference>
<dbReference type="RefSeq" id="WP_172345351.1">
    <property type="nucleotide sequence ID" value="NZ_CASYYZ010000019.1"/>
</dbReference>
<name>A0ABX2B3B4_9BACT</name>
<reference evidence="3 4" key="1">
    <citation type="submission" date="2020-05" db="EMBL/GenBank/DDBJ databases">
        <title>Distinct polysaccharide utilization as determinants for interspecies competition between intestinal Prevotella spp.</title>
        <authorList>
            <person name="Galvez E.J.C."/>
            <person name="Iljazovic A."/>
            <person name="Strowig T."/>
        </authorList>
    </citation>
    <scope>NUCLEOTIDE SEQUENCE [LARGE SCALE GENOMIC DNA]</scope>
    <source>
        <strain evidence="3 4">PCHR</strain>
    </source>
</reference>
<dbReference type="Gene3D" id="3.40.50.1110">
    <property type="entry name" value="SGNH hydrolase"/>
    <property type="match status" value="1"/>
</dbReference>
<accession>A0ABX2B3B4</accession>
<dbReference type="InterPro" id="IPR039329">
    <property type="entry name" value="SIAE"/>
</dbReference>
<evidence type="ECO:0000259" key="2">
    <source>
        <dbReference type="Pfam" id="PF03629"/>
    </source>
</evidence>
<keyword evidence="4" id="KW-1185">Reference proteome</keyword>
<sequence>MNIKTSWNNKEYKVKTDGDGRWETDISTPVHGGPYIIMLSDGDELTISDVMIGEVWLCGGQSNMAMFVGGRYGEGIYGNLDAIMTGDNENIRMFSEKVRQSSTPLDDCDGGWLKASSETVPGFSAAAYFFARKLNQVLDVPVGIINSSCGGSRVESWMIKESLEPYADMENIVKPSILYNGMLSAIIGYGIRGCQFGRTSRLFFQNR</sequence>
<feature type="domain" description="Sialate O-acetylesterase" evidence="2">
    <location>
        <begin position="54"/>
        <end position="175"/>
    </location>
</feature>